<dbReference type="Proteomes" id="UP000093795">
    <property type="component" value="Unassembled WGS sequence"/>
</dbReference>
<dbReference type="InterPro" id="IPR025240">
    <property type="entry name" value="DUF4189"/>
</dbReference>
<dbReference type="eggNOG" id="ENOG5030JI5">
    <property type="taxonomic scope" value="Bacteria"/>
</dbReference>
<dbReference type="GeneID" id="61216491"/>
<organism evidence="2 4">
    <name type="scientific">Mycobacterium asiaticum</name>
    <dbReference type="NCBI Taxonomy" id="1790"/>
    <lineage>
        <taxon>Bacteria</taxon>
        <taxon>Bacillati</taxon>
        <taxon>Actinomycetota</taxon>
        <taxon>Actinomycetes</taxon>
        <taxon>Mycobacteriales</taxon>
        <taxon>Mycobacteriaceae</taxon>
        <taxon>Mycobacterium</taxon>
    </lineage>
</organism>
<evidence type="ECO:0000259" key="1">
    <source>
        <dbReference type="Pfam" id="PF13827"/>
    </source>
</evidence>
<dbReference type="EMBL" id="LZKQ01000255">
    <property type="protein sequence ID" value="OBI77797.1"/>
    <property type="molecule type" value="Genomic_DNA"/>
</dbReference>
<dbReference type="Proteomes" id="UP000093925">
    <property type="component" value="Unassembled WGS sequence"/>
</dbReference>
<dbReference type="EMBL" id="LZLM01000082">
    <property type="protein sequence ID" value="OBJ84559.1"/>
    <property type="molecule type" value="Genomic_DNA"/>
</dbReference>
<protein>
    <recommendedName>
        <fullName evidence="1">DUF4189 domain-containing protein</fullName>
    </recommendedName>
</protein>
<proteinExistence type="predicted"/>
<dbReference type="AlphaFoldDB" id="A0A1A3BUT2"/>
<name>A0A1A3BUT2_MYCAS</name>
<evidence type="ECO:0000313" key="4">
    <source>
        <dbReference type="Proteomes" id="UP000093795"/>
    </source>
</evidence>
<accession>A0A1A3BUT2</accession>
<comment type="caution">
    <text evidence="2">The sequence shown here is derived from an EMBL/GenBank/DDBJ whole genome shotgun (WGS) entry which is preliminary data.</text>
</comment>
<dbReference type="RefSeq" id="WP_036366310.1">
    <property type="nucleotide sequence ID" value="NZ_LZKQ01000255.1"/>
</dbReference>
<feature type="domain" description="DUF4189" evidence="1">
    <location>
        <begin position="37"/>
        <end position="115"/>
    </location>
</feature>
<evidence type="ECO:0000313" key="2">
    <source>
        <dbReference type="EMBL" id="OBI77797.1"/>
    </source>
</evidence>
<evidence type="ECO:0000313" key="5">
    <source>
        <dbReference type="Proteomes" id="UP000093925"/>
    </source>
</evidence>
<dbReference type="Pfam" id="PF13827">
    <property type="entry name" value="DUF4189"/>
    <property type="match status" value="1"/>
</dbReference>
<gene>
    <name evidence="3" type="ORF">A5640_15215</name>
    <name evidence="2" type="ORF">A9X01_28290</name>
</gene>
<dbReference type="STRING" id="1790.A5645_07235"/>
<evidence type="ECO:0000313" key="3">
    <source>
        <dbReference type="EMBL" id="OBJ84559.1"/>
    </source>
</evidence>
<sequence>MALTAFQRRAAVAVANIVLVGSTTIVLAPAVHADTYWGAIAHSRDGKVYGRTKNAPSKAAAESAAMGACGYSDCKLLVTFKECGAIAQNNNPDYAGGYGPTLAAAQADALKTLGTPGWIGTWYCNG</sequence>
<reference evidence="4 5" key="1">
    <citation type="submission" date="2016-06" db="EMBL/GenBank/DDBJ databases">
        <authorList>
            <person name="Kjaerup R.B."/>
            <person name="Dalgaard T.S."/>
            <person name="Juul-Madsen H.R."/>
        </authorList>
    </citation>
    <scope>NUCLEOTIDE SEQUENCE [LARGE SCALE GENOMIC DNA]</scope>
    <source>
        <strain evidence="2 4">1081914.2</strain>
        <strain evidence="3 5">1276495.2</strain>
    </source>
</reference>
<dbReference type="OrthoDB" id="4736829at2"/>